<comment type="similarity">
    <text evidence="1">Belongs to the peptidase C40 family.</text>
</comment>
<evidence type="ECO:0000256" key="7">
    <source>
        <dbReference type="SAM" id="SignalP"/>
    </source>
</evidence>
<feature type="signal peptide" evidence="7">
    <location>
        <begin position="1"/>
        <end position="22"/>
    </location>
</feature>
<dbReference type="Gene3D" id="3.10.350.10">
    <property type="entry name" value="LysM domain"/>
    <property type="match status" value="3"/>
</dbReference>
<sequence length="344" mass="36479">MKKTIIAGTLAGSLLFSGNALAASYTVKSGDSLWKISKNHNVSISQLKSWNNLSNDTIFPGQILTINSSSSGNTTSSTGNNTNLSTYIVSSGDTFSGIAKKFNLSTSTLKSLNPEVININYLRIGQVLKVSLSSSSPTTGSQPNTNNSTTITANYTVKSGDTFSGIAFKFNISISTLKSLNPGITNINQLRVGQVLKVSGNASNTSSPTTGNTSAPTTSWETKADAIISTGSKYLGKPYLYGASVTQTNAFDCSSFTMRVFQENGITLPRNSVAQSKVGQSVSLSNLRKGDLVFFDTDFDGVINHVAIAMSNTTLIHSQSSVGVSISSLNTYWQPRVVKITRVL</sequence>
<evidence type="ECO:0000256" key="5">
    <source>
        <dbReference type="ARBA" id="ARBA00022801"/>
    </source>
</evidence>
<dbReference type="EMBL" id="JACXSI010000045">
    <property type="protein sequence ID" value="MBD3109791.1"/>
    <property type="molecule type" value="Genomic_DNA"/>
</dbReference>
<dbReference type="Pfam" id="PF01476">
    <property type="entry name" value="LysM"/>
    <property type="match status" value="3"/>
</dbReference>
<keyword evidence="6" id="KW-0788">Thiol protease</keyword>
<proteinExistence type="inferred from homology"/>
<dbReference type="AlphaFoldDB" id="A0A927HCR3"/>
<dbReference type="SMART" id="SM00257">
    <property type="entry name" value="LysM"/>
    <property type="match status" value="3"/>
</dbReference>
<keyword evidence="2" id="KW-0645">Protease</keyword>
<dbReference type="InterPro" id="IPR038765">
    <property type="entry name" value="Papain-like_cys_pep_sf"/>
</dbReference>
<feature type="chain" id="PRO_5037219996" evidence="7">
    <location>
        <begin position="23"/>
        <end position="344"/>
    </location>
</feature>
<feature type="domain" description="LysM" evidence="8">
    <location>
        <begin position="153"/>
        <end position="198"/>
    </location>
</feature>
<protein>
    <submittedName>
        <fullName evidence="10">LysM peptidoglycan-binding domain-containing protein</fullName>
    </submittedName>
</protein>
<evidence type="ECO:0000256" key="2">
    <source>
        <dbReference type="ARBA" id="ARBA00022670"/>
    </source>
</evidence>
<dbReference type="RefSeq" id="WP_190999325.1">
    <property type="nucleotide sequence ID" value="NZ_JACXSI010000045.1"/>
</dbReference>
<evidence type="ECO:0000256" key="6">
    <source>
        <dbReference type="ARBA" id="ARBA00022807"/>
    </source>
</evidence>
<feature type="domain" description="LysM" evidence="8">
    <location>
        <begin position="85"/>
        <end position="130"/>
    </location>
</feature>
<dbReference type="Pfam" id="PF00877">
    <property type="entry name" value="NLPC_P60"/>
    <property type="match status" value="1"/>
</dbReference>
<dbReference type="InterPro" id="IPR036779">
    <property type="entry name" value="LysM_dom_sf"/>
</dbReference>
<evidence type="ECO:0000256" key="3">
    <source>
        <dbReference type="ARBA" id="ARBA00022729"/>
    </source>
</evidence>
<evidence type="ECO:0000313" key="11">
    <source>
        <dbReference type="Proteomes" id="UP000602076"/>
    </source>
</evidence>
<dbReference type="SUPFAM" id="SSF54001">
    <property type="entry name" value="Cysteine proteinases"/>
    <property type="match status" value="1"/>
</dbReference>
<evidence type="ECO:0000256" key="4">
    <source>
        <dbReference type="ARBA" id="ARBA00022737"/>
    </source>
</evidence>
<name>A0A927HCR3_9BACI</name>
<evidence type="ECO:0000256" key="1">
    <source>
        <dbReference type="ARBA" id="ARBA00007074"/>
    </source>
</evidence>
<gene>
    <name evidence="10" type="ORF">IEO70_15735</name>
</gene>
<evidence type="ECO:0000259" key="9">
    <source>
        <dbReference type="PROSITE" id="PS51935"/>
    </source>
</evidence>
<keyword evidence="5" id="KW-0378">Hydrolase</keyword>
<keyword evidence="11" id="KW-1185">Reference proteome</keyword>
<dbReference type="PROSITE" id="PS51935">
    <property type="entry name" value="NLPC_P60"/>
    <property type="match status" value="1"/>
</dbReference>
<dbReference type="GO" id="GO:0008234">
    <property type="term" value="F:cysteine-type peptidase activity"/>
    <property type="evidence" value="ECO:0007669"/>
    <property type="project" value="UniProtKB-KW"/>
</dbReference>
<dbReference type="InterPro" id="IPR000064">
    <property type="entry name" value="NLP_P60_dom"/>
</dbReference>
<dbReference type="Gene3D" id="3.90.1720.10">
    <property type="entry name" value="endopeptidase domain like (from Nostoc punctiforme)"/>
    <property type="match status" value="1"/>
</dbReference>
<reference evidence="10" key="1">
    <citation type="submission" date="2020-09" db="EMBL/GenBank/DDBJ databases">
        <title>Bacillus faecalis sp. nov., a moderately halophilic bacterium isolated from cow faeces.</title>
        <authorList>
            <person name="Jiang L."/>
            <person name="Lee J."/>
        </authorList>
    </citation>
    <scope>NUCLEOTIDE SEQUENCE</scope>
    <source>
        <strain evidence="10">AGMB 02131</strain>
    </source>
</reference>
<dbReference type="Proteomes" id="UP000602076">
    <property type="component" value="Unassembled WGS sequence"/>
</dbReference>
<feature type="domain" description="NlpC/P60" evidence="9">
    <location>
        <begin position="221"/>
        <end position="344"/>
    </location>
</feature>
<keyword evidence="4" id="KW-0677">Repeat</keyword>
<dbReference type="PANTHER" id="PTHR47053:SF1">
    <property type="entry name" value="MUREIN DD-ENDOPEPTIDASE MEPH-RELATED"/>
    <property type="match status" value="1"/>
</dbReference>
<evidence type="ECO:0000259" key="8">
    <source>
        <dbReference type="PROSITE" id="PS51782"/>
    </source>
</evidence>
<feature type="domain" description="LysM" evidence="8">
    <location>
        <begin position="23"/>
        <end position="66"/>
    </location>
</feature>
<dbReference type="CDD" id="cd00118">
    <property type="entry name" value="LysM"/>
    <property type="match status" value="3"/>
</dbReference>
<comment type="caution">
    <text evidence="10">The sequence shown here is derived from an EMBL/GenBank/DDBJ whole genome shotgun (WGS) entry which is preliminary data.</text>
</comment>
<dbReference type="SUPFAM" id="SSF54106">
    <property type="entry name" value="LysM domain"/>
    <property type="match status" value="3"/>
</dbReference>
<evidence type="ECO:0000313" key="10">
    <source>
        <dbReference type="EMBL" id="MBD3109791.1"/>
    </source>
</evidence>
<keyword evidence="3 7" id="KW-0732">Signal</keyword>
<dbReference type="GO" id="GO:0006508">
    <property type="term" value="P:proteolysis"/>
    <property type="evidence" value="ECO:0007669"/>
    <property type="project" value="UniProtKB-KW"/>
</dbReference>
<dbReference type="InterPro" id="IPR018392">
    <property type="entry name" value="LysM"/>
</dbReference>
<accession>A0A927HCR3</accession>
<dbReference type="InterPro" id="IPR051202">
    <property type="entry name" value="Peptidase_C40"/>
</dbReference>
<dbReference type="PANTHER" id="PTHR47053">
    <property type="entry name" value="MUREIN DD-ENDOPEPTIDASE MEPH-RELATED"/>
    <property type="match status" value="1"/>
</dbReference>
<organism evidence="10 11">
    <name type="scientific">Peribacillus faecalis</name>
    <dbReference type="NCBI Taxonomy" id="2772559"/>
    <lineage>
        <taxon>Bacteria</taxon>
        <taxon>Bacillati</taxon>
        <taxon>Bacillota</taxon>
        <taxon>Bacilli</taxon>
        <taxon>Bacillales</taxon>
        <taxon>Bacillaceae</taxon>
        <taxon>Peribacillus</taxon>
    </lineage>
</organism>
<dbReference type="PROSITE" id="PS51782">
    <property type="entry name" value="LYSM"/>
    <property type="match status" value="3"/>
</dbReference>